<dbReference type="EMBL" id="BKCP01008848">
    <property type="protein sequence ID" value="GER49810.1"/>
    <property type="molecule type" value="Genomic_DNA"/>
</dbReference>
<protein>
    <submittedName>
        <fullName evidence="1">Apolipoprotein N-acyltransferase</fullName>
    </submittedName>
</protein>
<keyword evidence="2" id="KW-1185">Reference proteome</keyword>
<keyword evidence="1" id="KW-0808">Transferase</keyword>
<proteinExistence type="predicted"/>
<sequence>MRASQIREQLAYTCSNELPTCSNFTCPDFRTRAWIWVPPDREPTRPQTLREREKVVSLGLTLERSMVEKRLRACWSMSDLEYPVMMVFQEAAVRRGMESNRWRARSTSPACQQDVMALLAETTS</sequence>
<evidence type="ECO:0000313" key="1">
    <source>
        <dbReference type="EMBL" id="GER49810.1"/>
    </source>
</evidence>
<dbReference type="AlphaFoldDB" id="A0A5A7QX06"/>
<dbReference type="GO" id="GO:0016746">
    <property type="term" value="F:acyltransferase activity"/>
    <property type="evidence" value="ECO:0007669"/>
    <property type="project" value="UniProtKB-KW"/>
</dbReference>
<keyword evidence="1" id="KW-0449">Lipoprotein</keyword>
<comment type="caution">
    <text evidence="1">The sequence shown here is derived from an EMBL/GenBank/DDBJ whole genome shotgun (WGS) entry which is preliminary data.</text>
</comment>
<evidence type="ECO:0000313" key="2">
    <source>
        <dbReference type="Proteomes" id="UP000325081"/>
    </source>
</evidence>
<accession>A0A5A7QX06</accession>
<dbReference type="Proteomes" id="UP000325081">
    <property type="component" value="Unassembled WGS sequence"/>
</dbReference>
<reference evidence="2" key="1">
    <citation type="journal article" date="2019" name="Curr. Biol.">
        <title>Genome Sequence of Striga asiatica Provides Insight into the Evolution of Plant Parasitism.</title>
        <authorList>
            <person name="Yoshida S."/>
            <person name="Kim S."/>
            <person name="Wafula E.K."/>
            <person name="Tanskanen J."/>
            <person name="Kim Y.M."/>
            <person name="Honaas L."/>
            <person name="Yang Z."/>
            <person name="Spallek T."/>
            <person name="Conn C.E."/>
            <person name="Ichihashi Y."/>
            <person name="Cheong K."/>
            <person name="Cui S."/>
            <person name="Der J.P."/>
            <person name="Gundlach H."/>
            <person name="Jiao Y."/>
            <person name="Hori C."/>
            <person name="Ishida J.K."/>
            <person name="Kasahara H."/>
            <person name="Kiba T."/>
            <person name="Kim M.S."/>
            <person name="Koo N."/>
            <person name="Laohavisit A."/>
            <person name="Lee Y.H."/>
            <person name="Lumba S."/>
            <person name="McCourt P."/>
            <person name="Mortimer J.C."/>
            <person name="Mutuku J.M."/>
            <person name="Nomura T."/>
            <person name="Sasaki-Sekimoto Y."/>
            <person name="Seto Y."/>
            <person name="Wang Y."/>
            <person name="Wakatake T."/>
            <person name="Sakakibara H."/>
            <person name="Demura T."/>
            <person name="Yamaguchi S."/>
            <person name="Yoneyama K."/>
            <person name="Manabe R.I."/>
            <person name="Nelson D.C."/>
            <person name="Schulman A.H."/>
            <person name="Timko M.P."/>
            <person name="dePamphilis C.W."/>
            <person name="Choi D."/>
            <person name="Shirasu K."/>
        </authorList>
    </citation>
    <scope>NUCLEOTIDE SEQUENCE [LARGE SCALE GENOMIC DNA]</scope>
    <source>
        <strain evidence="2">cv. UVA1</strain>
    </source>
</reference>
<keyword evidence="1" id="KW-0012">Acyltransferase</keyword>
<name>A0A5A7QX06_STRAF</name>
<organism evidence="1 2">
    <name type="scientific">Striga asiatica</name>
    <name type="common">Asiatic witchweed</name>
    <name type="synonym">Buchnera asiatica</name>
    <dbReference type="NCBI Taxonomy" id="4170"/>
    <lineage>
        <taxon>Eukaryota</taxon>
        <taxon>Viridiplantae</taxon>
        <taxon>Streptophyta</taxon>
        <taxon>Embryophyta</taxon>
        <taxon>Tracheophyta</taxon>
        <taxon>Spermatophyta</taxon>
        <taxon>Magnoliopsida</taxon>
        <taxon>eudicotyledons</taxon>
        <taxon>Gunneridae</taxon>
        <taxon>Pentapetalae</taxon>
        <taxon>asterids</taxon>
        <taxon>lamiids</taxon>
        <taxon>Lamiales</taxon>
        <taxon>Orobanchaceae</taxon>
        <taxon>Buchnereae</taxon>
        <taxon>Striga</taxon>
    </lineage>
</organism>
<gene>
    <name evidence="1" type="ORF">STAS_27077</name>
</gene>